<name>A0ABN9P929_9DINO</name>
<sequence>MRARQIRGARGILLRNVGRISGAILRPLGGRRRVNAARAYPNRRASSVIPLLGQAEGGGKTASSSEVLTVVIPWLLRGCATLLDPATRDAMTRCTLPAGRLRRTTVPQREGTKKTQAKGLWRSGCRAHVPGEGADWPCIWILAQRPVFAQGVLQDLLHGAVRLHVEGVNDALQPLKHVLGVAARVRAGAQAGVPVQAHEAVAQAAALQLRERPPERRRGGRTGGNRKHIKRSTVCTDFLGRRWPPPPWRARCASWGCAGGAPRGDGPAPTRGGGGGGGARTSRLQDAQTPQWGASEANSTSNWGLDRALRKEAKRTTAFLAQA</sequence>
<evidence type="ECO:0000313" key="3">
    <source>
        <dbReference type="Proteomes" id="UP001189429"/>
    </source>
</evidence>
<protein>
    <submittedName>
        <fullName evidence="2">Uncharacterized protein</fullName>
    </submittedName>
</protein>
<evidence type="ECO:0000313" key="2">
    <source>
        <dbReference type="EMBL" id="CAK0788405.1"/>
    </source>
</evidence>
<feature type="compositionally biased region" description="Polar residues" evidence="1">
    <location>
        <begin position="282"/>
        <end position="303"/>
    </location>
</feature>
<gene>
    <name evidence="2" type="ORF">PCOR1329_LOCUS306</name>
</gene>
<keyword evidence="3" id="KW-1185">Reference proteome</keyword>
<reference evidence="2" key="1">
    <citation type="submission" date="2023-10" db="EMBL/GenBank/DDBJ databases">
        <authorList>
            <person name="Chen Y."/>
            <person name="Shah S."/>
            <person name="Dougan E. K."/>
            <person name="Thang M."/>
            <person name="Chan C."/>
        </authorList>
    </citation>
    <scope>NUCLEOTIDE SEQUENCE [LARGE SCALE GENOMIC DNA]</scope>
</reference>
<proteinExistence type="predicted"/>
<dbReference type="EMBL" id="CAUYUJ010000048">
    <property type="protein sequence ID" value="CAK0788405.1"/>
    <property type="molecule type" value="Genomic_DNA"/>
</dbReference>
<evidence type="ECO:0000256" key="1">
    <source>
        <dbReference type="SAM" id="MobiDB-lite"/>
    </source>
</evidence>
<comment type="caution">
    <text evidence="2">The sequence shown here is derived from an EMBL/GenBank/DDBJ whole genome shotgun (WGS) entry which is preliminary data.</text>
</comment>
<feature type="region of interest" description="Disordered" evidence="1">
    <location>
        <begin position="261"/>
        <end position="308"/>
    </location>
</feature>
<dbReference type="Proteomes" id="UP001189429">
    <property type="component" value="Unassembled WGS sequence"/>
</dbReference>
<feature type="region of interest" description="Disordered" evidence="1">
    <location>
        <begin position="206"/>
        <end position="230"/>
    </location>
</feature>
<accession>A0ABN9P929</accession>
<organism evidence="2 3">
    <name type="scientific">Prorocentrum cordatum</name>
    <dbReference type="NCBI Taxonomy" id="2364126"/>
    <lineage>
        <taxon>Eukaryota</taxon>
        <taxon>Sar</taxon>
        <taxon>Alveolata</taxon>
        <taxon>Dinophyceae</taxon>
        <taxon>Prorocentrales</taxon>
        <taxon>Prorocentraceae</taxon>
        <taxon>Prorocentrum</taxon>
    </lineage>
</organism>
<feature type="compositionally biased region" description="Basic residues" evidence="1">
    <location>
        <begin position="218"/>
        <end position="230"/>
    </location>
</feature>